<comment type="caution">
    <text evidence="2">The sequence shown here is derived from an EMBL/GenBank/DDBJ whole genome shotgun (WGS) entry which is preliminary data.</text>
</comment>
<dbReference type="Proteomes" id="UP000193411">
    <property type="component" value="Unassembled WGS sequence"/>
</dbReference>
<evidence type="ECO:0000256" key="1">
    <source>
        <dbReference type="SAM" id="MobiDB-lite"/>
    </source>
</evidence>
<evidence type="ECO:0000313" key="2">
    <source>
        <dbReference type="EMBL" id="ORZ29422.1"/>
    </source>
</evidence>
<dbReference type="EMBL" id="MCFL01000202">
    <property type="protein sequence ID" value="ORZ29422.1"/>
    <property type="molecule type" value="Genomic_DNA"/>
</dbReference>
<accession>A0A1Y2H8Q7</accession>
<keyword evidence="3" id="KW-1185">Reference proteome</keyword>
<name>A0A1Y2H8Q7_9FUNG</name>
<feature type="non-terminal residue" evidence="2">
    <location>
        <position position="1"/>
    </location>
</feature>
<reference evidence="2 3" key="1">
    <citation type="submission" date="2016-07" db="EMBL/GenBank/DDBJ databases">
        <title>Pervasive Adenine N6-methylation of Active Genes in Fungi.</title>
        <authorList>
            <consortium name="DOE Joint Genome Institute"/>
            <person name="Mondo S.J."/>
            <person name="Dannebaum R.O."/>
            <person name="Kuo R.C."/>
            <person name="Labutti K."/>
            <person name="Haridas S."/>
            <person name="Kuo A."/>
            <person name="Salamov A."/>
            <person name="Ahrendt S.R."/>
            <person name="Lipzen A."/>
            <person name="Sullivan W."/>
            <person name="Andreopoulos W.B."/>
            <person name="Clum A."/>
            <person name="Lindquist E."/>
            <person name="Daum C."/>
            <person name="Ramamoorthy G.K."/>
            <person name="Gryganskyi A."/>
            <person name="Culley D."/>
            <person name="Magnuson J.K."/>
            <person name="James T.Y."/>
            <person name="O'Malley M.A."/>
            <person name="Stajich J.E."/>
            <person name="Spatafora J.W."/>
            <person name="Visel A."/>
            <person name="Grigoriev I.V."/>
        </authorList>
    </citation>
    <scope>NUCLEOTIDE SEQUENCE [LARGE SCALE GENOMIC DNA]</scope>
    <source>
        <strain evidence="2 3">PL171</strain>
    </source>
</reference>
<protein>
    <submittedName>
        <fullName evidence="2">Uncharacterized protein</fullName>
    </submittedName>
</protein>
<dbReference type="AlphaFoldDB" id="A0A1Y2H8Q7"/>
<gene>
    <name evidence="2" type="ORF">BCR44DRAFT_59016</name>
</gene>
<organism evidence="2 3">
    <name type="scientific">Catenaria anguillulae PL171</name>
    <dbReference type="NCBI Taxonomy" id="765915"/>
    <lineage>
        <taxon>Eukaryota</taxon>
        <taxon>Fungi</taxon>
        <taxon>Fungi incertae sedis</taxon>
        <taxon>Blastocladiomycota</taxon>
        <taxon>Blastocladiomycetes</taxon>
        <taxon>Blastocladiales</taxon>
        <taxon>Catenariaceae</taxon>
        <taxon>Catenaria</taxon>
    </lineage>
</organism>
<feature type="region of interest" description="Disordered" evidence="1">
    <location>
        <begin position="173"/>
        <end position="194"/>
    </location>
</feature>
<feature type="non-terminal residue" evidence="2">
    <location>
        <position position="420"/>
    </location>
</feature>
<proteinExistence type="predicted"/>
<sequence length="420" mass="45539">VLIDPSPSTTLPPSILQQALPLVLDLSGAVLHFHTPAFFSTVLDRARTRNLIPPETEVHNYHLAQSLPWEGIAEQLATKPTIEWPLYNPARSAWPTEYLKANGATLVCDTAVLKMHHDAVECVDPPGVSPIALVKELDIVGLVNDCWVGMRETVAGIRRAVRETKETLTLARRWGRRTSQDGGQQGSGKDGSAAEATVVTAEQLDKGKAVAVMAMGLLLRSLHKRVFSQPGFFESSRFPFVVQALISLLAVDAYRSAFLRIVMEHNSSLLSAFTTSGVSGEPRHNLIWIKLWVSLCTTLSWAGDNNHLFVTPLFCAIENAFPSLSTATPFATELVQHILGDAQAGAVMNQFDNDRYHALVDRLGRHSQSQALIRFIRVHPSYPSGIAAINLALSPPSKPVVEPAPAAFASSSAALASKPA</sequence>
<evidence type="ECO:0000313" key="3">
    <source>
        <dbReference type="Proteomes" id="UP000193411"/>
    </source>
</evidence>